<sequence>MEHHSLHRWGRSTVDAADIARRRRDPLILVVAEPAVASAASSVDTPTRRSYVTFPGCVDRPRTTDVIIRPDRSPHEVEEARSEIV</sequence>
<gene>
    <name evidence="1" type="ORF">GCM10023094_09700</name>
</gene>
<organism evidence="1 2">
    <name type="scientific">Rhodococcus olei</name>
    <dbReference type="NCBI Taxonomy" id="2161675"/>
    <lineage>
        <taxon>Bacteria</taxon>
        <taxon>Bacillati</taxon>
        <taxon>Actinomycetota</taxon>
        <taxon>Actinomycetes</taxon>
        <taxon>Mycobacteriales</taxon>
        <taxon>Nocardiaceae</taxon>
        <taxon>Rhodococcus</taxon>
    </lineage>
</organism>
<protein>
    <submittedName>
        <fullName evidence="1">Uncharacterized protein</fullName>
    </submittedName>
</protein>
<comment type="caution">
    <text evidence="1">The sequence shown here is derived from an EMBL/GenBank/DDBJ whole genome shotgun (WGS) entry which is preliminary data.</text>
</comment>
<proteinExistence type="predicted"/>
<dbReference type="EMBL" id="BAABFB010000023">
    <property type="protein sequence ID" value="GAA4474316.1"/>
    <property type="molecule type" value="Genomic_DNA"/>
</dbReference>
<dbReference type="Proteomes" id="UP001501183">
    <property type="component" value="Unassembled WGS sequence"/>
</dbReference>
<accession>A0ABP8NY19</accession>
<evidence type="ECO:0000313" key="2">
    <source>
        <dbReference type="Proteomes" id="UP001501183"/>
    </source>
</evidence>
<reference evidence="2" key="1">
    <citation type="journal article" date="2019" name="Int. J. Syst. Evol. Microbiol.">
        <title>The Global Catalogue of Microorganisms (GCM) 10K type strain sequencing project: providing services to taxonomists for standard genome sequencing and annotation.</title>
        <authorList>
            <consortium name="The Broad Institute Genomics Platform"/>
            <consortium name="The Broad Institute Genome Sequencing Center for Infectious Disease"/>
            <person name="Wu L."/>
            <person name="Ma J."/>
        </authorList>
    </citation>
    <scope>NUCLEOTIDE SEQUENCE [LARGE SCALE GENOMIC DNA]</scope>
    <source>
        <strain evidence="2">JCM 32206</strain>
    </source>
</reference>
<name>A0ABP8NY19_9NOCA</name>
<keyword evidence="2" id="KW-1185">Reference proteome</keyword>
<evidence type="ECO:0000313" key="1">
    <source>
        <dbReference type="EMBL" id="GAA4474316.1"/>
    </source>
</evidence>